<dbReference type="Pfam" id="PF14905">
    <property type="entry name" value="OMP_b-brl_3"/>
    <property type="match status" value="1"/>
</dbReference>
<feature type="signal peptide" evidence="5">
    <location>
        <begin position="1"/>
        <end position="20"/>
    </location>
</feature>
<evidence type="ECO:0000313" key="8">
    <source>
        <dbReference type="EMBL" id="RFS21326.1"/>
    </source>
</evidence>
<feature type="region of interest" description="Disordered" evidence="4">
    <location>
        <begin position="789"/>
        <end position="809"/>
    </location>
</feature>
<sequence>MKKILFLLPMFSLLASVLHAQQIQGSVSDEKGEPLSGATIALRRAKDNSLIKLSLSDMGNFTFTEVPQDTVIITISYVGFEVYYSLPFYVSEKIMNLPVFNLHKTSNNLKSIGVSARKPIVDVRPDKIVLNVEGTIYAIGANTLELLRKAPGVIVDKDDNLTLNGRNGVQVYIDNKPSPLKAQDMSNYLQSLSSSQVEAIEIISNPSVQYDAAGTAGIINIRLKKNKTQGLNGSISAGISVSSNIRVDDGFSLNYRNKTFNAFGSYTGALGKSGMDFNLYRIVKDTAFDQKSDILFKNRSHNFKAGLDYTPDSKNSFGLMINGSLASPTQENHNYTPITYYPTGIKDRILDAANYNSMKNNNVNVNLNYGFKDNAGHVLGVNGDYGYYSLNSDQWQPNTFLQPDEKTVISNKNYIIESPTHIDIYSIKADYEQGLAKGRLGIGAKLGYVKTDNIFNQKNEVDGKISLDSAASNSFSYTENVNALYTTYSRDFKGFSLQGGIRIEHSAVKGELFGSENTLTEEQSFHKNYIDFFPNLSFTLAPQTNHQFVLSFNRRIDRPVYKDLNPFEYRINEYTYHKGSTQVRPQYSNTVSLTYTYKFRLNTTLSYGHVKDVFGQVVDTAYGTKGYLSNRNLAAQDITNLNISFPFQYKNYSLFANVNAYYSKYQASYGIGRELNLDVYGANIFLQNNLRFGKGWTGELSAFYTTPSIWQGSMKADAIWSADAGLQKLLLKGNATVKVSVSDIFNTSKWSASSEFAGQRINVTGKQETRQFKLSFTYRFGNSQVKAAKQIQSGTDEERKRVESSGMSN</sequence>
<accession>A0A3E1Y841</accession>
<evidence type="ECO:0000256" key="3">
    <source>
        <dbReference type="ARBA" id="ARBA00023237"/>
    </source>
</evidence>
<dbReference type="SUPFAM" id="SSF49464">
    <property type="entry name" value="Carboxypeptidase regulatory domain-like"/>
    <property type="match status" value="1"/>
</dbReference>
<dbReference type="EMBL" id="QPMM01000008">
    <property type="protein sequence ID" value="RFS21326.1"/>
    <property type="molecule type" value="Genomic_DNA"/>
</dbReference>
<dbReference type="Proteomes" id="UP000260644">
    <property type="component" value="Unassembled WGS sequence"/>
</dbReference>
<reference evidence="8 9" key="1">
    <citation type="submission" date="2018-07" db="EMBL/GenBank/DDBJ databases">
        <title>Chitinophaga K2CV101002-2 sp. nov., isolated from a monsoon evergreen broad-leaved forest soil.</title>
        <authorList>
            <person name="Lv Y."/>
        </authorList>
    </citation>
    <scope>NUCLEOTIDE SEQUENCE [LARGE SCALE GENOMIC DNA]</scope>
    <source>
        <strain evidence="8 9">GDMCC 1.1288</strain>
    </source>
</reference>
<feature type="chain" id="PRO_5017672134" evidence="5">
    <location>
        <begin position="21"/>
        <end position="809"/>
    </location>
</feature>
<evidence type="ECO:0000259" key="6">
    <source>
        <dbReference type="Pfam" id="PF07715"/>
    </source>
</evidence>
<dbReference type="PANTHER" id="PTHR40980:SF4">
    <property type="entry name" value="TONB-DEPENDENT RECEPTOR-LIKE BETA-BARREL DOMAIN-CONTAINING PROTEIN"/>
    <property type="match status" value="1"/>
</dbReference>
<dbReference type="InterPro" id="IPR041700">
    <property type="entry name" value="OMP_b-brl_3"/>
</dbReference>
<dbReference type="GO" id="GO:0009279">
    <property type="term" value="C:cell outer membrane"/>
    <property type="evidence" value="ECO:0007669"/>
    <property type="project" value="UniProtKB-SubCell"/>
</dbReference>
<keyword evidence="3" id="KW-0998">Cell outer membrane</keyword>
<feature type="domain" description="TonB-dependent receptor plug" evidence="6">
    <location>
        <begin position="142"/>
        <end position="218"/>
    </location>
</feature>
<organism evidence="8 9">
    <name type="scientific">Chitinophaga silvatica</name>
    <dbReference type="NCBI Taxonomy" id="2282649"/>
    <lineage>
        <taxon>Bacteria</taxon>
        <taxon>Pseudomonadati</taxon>
        <taxon>Bacteroidota</taxon>
        <taxon>Chitinophagia</taxon>
        <taxon>Chitinophagales</taxon>
        <taxon>Chitinophagaceae</taxon>
        <taxon>Chitinophaga</taxon>
    </lineage>
</organism>
<keyword evidence="8" id="KW-0675">Receptor</keyword>
<evidence type="ECO:0000256" key="2">
    <source>
        <dbReference type="ARBA" id="ARBA00023136"/>
    </source>
</evidence>
<keyword evidence="9" id="KW-1185">Reference proteome</keyword>
<dbReference type="RefSeq" id="WP_116976737.1">
    <property type="nucleotide sequence ID" value="NZ_QPMM01000008.1"/>
</dbReference>
<dbReference type="AlphaFoldDB" id="A0A3E1Y841"/>
<dbReference type="Pfam" id="PF07715">
    <property type="entry name" value="Plug"/>
    <property type="match status" value="1"/>
</dbReference>
<comment type="subcellular location">
    <subcellularLocation>
        <location evidence="1">Cell outer membrane</location>
    </subcellularLocation>
</comment>
<dbReference type="InterPro" id="IPR012910">
    <property type="entry name" value="Plug_dom"/>
</dbReference>
<evidence type="ECO:0000259" key="7">
    <source>
        <dbReference type="Pfam" id="PF14905"/>
    </source>
</evidence>
<evidence type="ECO:0000256" key="4">
    <source>
        <dbReference type="SAM" id="MobiDB-lite"/>
    </source>
</evidence>
<feature type="domain" description="Outer membrane protein beta-barrel" evidence="7">
    <location>
        <begin position="373"/>
        <end position="778"/>
    </location>
</feature>
<dbReference type="Gene3D" id="2.170.130.10">
    <property type="entry name" value="TonB-dependent receptor, plug domain"/>
    <property type="match status" value="1"/>
</dbReference>
<dbReference type="SUPFAM" id="SSF56935">
    <property type="entry name" value="Porins"/>
    <property type="match status" value="1"/>
</dbReference>
<keyword evidence="5" id="KW-0732">Signal</keyword>
<protein>
    <submittedName>
        <fullName evidence="8">TonB-dependent receptor</fullName>
    </submittedName>
</protein>
<dbReference type="InterPro" id="IPR036942">
    <property type="entry name" value="Beta-barrel_TonB_sf"/>
</dbReference>
<dbReference type="Gene3D" id="2.60.40.1120">
    <property type="entry name" value="Carboxypeptidase-like, regulatory domain"/>
    <property type="match status" value="1"/>
</dbReference>
<name>A0A3E1Y841_9BACT</name>
<evidence type="ECO:0000256" key="1">
    <source>
        <dbReference type="ARBA" id="ARBA00004442"/>
    </source>
</evidence>
<gene>
    <name evidence="8" type="ORF">DVR12_15605</name>
</gene>
<proteinExistence type="predicted"/>
<keyword evidence="2" id="KW-0472">Membrane</keyword>
<dbReference type="Pfam" id="PF13620">
    <property type="entry name" value="CarboxypepD_reg"/>
    <property type="match status" value="1"/>
</dbReference>
<dbReference type="InterPro" id="IPR008969">
    <property type="entry name" value="CarboxyPept-like_regulatory"/>
</dbReference>
<dbReference type="Gene3D" id="2.40.170.20">
    <property type="entry name" value="TonB-dependent receptor, beta-barrel domain"/>
    <property type="match status" value="1"/>
</dbReference>
<dbReference type="OrthoDB" id="905812at2"/>
<evidence type="ECO:0000313" key="9">
    <source>
        <dbReference type="Proteomes" id="UP000260644"/>
    </source>
</evidence>
<comment type="caution">
    <text evidence="8">The sequence shown here is derived from an EMBL/GenBank/DDBJ whole genome shotgun (WGS) entry which is preliminary data.</text>
</comment>
<dbReference type="InterPro" id="IPR037066">
    <property type="entry name" value="Plug_dom_sf"/>
</dbReference>
<evidence type="ECO:0000256" key="5">
    <source>
        <dbReference type="SAM" id="SignalP"/>
    </source>
</evidence>
<dbReference type="PANTHER" id="PTHR40980">
    <property type="entry name" value="PLUG DOMAIN-CONTAINING PROTEIN"/>
    <property type="match status" value="1"/>
</dbReference>